<dbReference type="InterPro" id="IPR036196">
    <property type="entry name" value="Ptyr_pPase_sf"/>
</dbReference>
<dbReference type="GO" id="GO:0004725">
    <property type="term" value="F:protein tyrosine phosphatase activity"/>
    <property type="evidence" value="ECO:0007669"/>
    <property type="project" value="TreeGrafter"/>
</dbReference>
<evidence type="ECO:0000313" key="3">
    <source>
        <dbReference type="Proteomes" id="UP000198506"/>
    </source>
</evidence>
<keyword evidence="3" id="KW-1185">Reference proteome</keyword>
<sequence>MPLPSRKSSEPARTDNVFRILTVCSGNLCRSPQAEQLLRSRIPAAFGRTTIPAMNVTSAGTKAFDGDPMDKHAAAEAVRLGVADTLEHRARRIDERHVGDADLILGMGREHRAAAASLVPNANRRVFTLIEFATIIDALADGDVEMVVESLGDDGFAAFMRRVVDAAVTARGLMPAHEDPLELDIEDPYRLELEVYRRSADAVEENVERIAVGLRALARGGR</sequence>
<evidence type="ECO:0000259" key="1">
    <source>
        <dbReference type="SMART" id="SM00226"/>
    </source>
</evidence>
<comment type="caution">
    <text evidence="2">The sequence shown here is derived from an EMBL/GenBank/DDBJ whole genome shotgun (WGS) entry which is preliminary data.</text>
</comment>
<organism evidence="2 3">
    <name type="scientific">Agrococcus baldri</name>
    <dbReference type="NCBI Taxonomy" id="153730"/>
    <lineage>
        <taxon>Bacteria</taxon>
        <taxon>Bacillati</taxon>
        <taxon>Actinomycetota</taxon>
        <taxon>Actinomycetes</taxon>
        <taxon>Micrococcales</taxon>
        <taxon>Microbacteriaceae</taxon>
        <taxon>Agrococcus</taxon>
    </lineage>
</organism>
<dbReference type="Proteomes" id="UP000198506">
    <property type="component" value="Unassembled WGS sequence"/>
</dbReference>
<dbReference type="SMART" id="SM00226">
    <property type="entry name" value="LMWPc"/>
    <property type="match status" value="1"/>
</dbReference>
<dbReference type="InterPro" id="IPR023485">
    <property type="entry name" value="Ptyr_pPase"/>
</dbReference>
<dbReference type="RefSeq" id="WP_092915435.1">
    <property type="nucleotide sequence ID" value="NZ_FOZN01000001.1"/>
</dbReference>
<dbReference type="PANTHER" id="PTHR11717">
    <property type="entry name" value="LOW MOLECULAR WEIGHT PROTEIN TYROSINE PHOSPHATASE"/>
    <property type="match status" value="1"/>
</dbReference>
<dbReference type="Gene3D" id="3.40.50.2300">
    <property type="match status" value="1"/>
</dbReference>
<proteinExistence type="predicted"/>
<feature type="domain" description="Phosphotyrosine protein phosphatase I" evidence="1">
    <location>
        <begin position="18"/>
        <end position="213"/>
    </location>
</feature>
<evidence type="ECO:0000313" key="2">
    <source>
        <dbReference type="EMBL" id="SFS00424.1"/>
    </source>
</evidence>
<name>A0AA94HKU5_9MICO</name>
<dbReference type="EMBL" id="FOZN01000001">
    <property type="protein sequence ID" value="SFS00424.1"/>
    <property type="molecule type" value="Genomic_DNA"/>
</dbReference>
<dbReference type="PANTHER" id="PTHR11717:SF31">
    <property type="entry name" value="LOW MOLECULAR WEIGHT PROTEIN-TYROSINE-PHOSPHATASE ETP-RELATED"/>
    <property type="match status" value="1"/>
</dbReference>
<dbReference type="SUPFAM" id="SSF52788">
    <property type="entry name" value="Phosphotyrosine protein phosphatases I"/>
    <property type="match status" value="1"/>
</dbReference>
<protein>
    <submittedName>
        <fullName evidence="2">Protein-tyrosine phosphatase</fullName>
    </submittedName>
</protein>
<reference evidence="2 3" key="1">
    <citation type="submission" date="2016-10" db="EMBL/GenBank/DDBJ databases">
        <authorList>
            <person name="Varghese N."/>
            <person name="Submissions S."/>
        </authorList>
    </citation>
    <scope>NUCLEOTIDE SEQUENCE [LARGE SCALE GENOMIC DNA]</scope>
    <source>
        <strain evidence="2 3">IAM 15147</strain>
    </source>
</reference>
<dbReference type="InterPro" id="IPR050438">
    <property type="entry name" value="LMW_PTPase"/>
</dbReference>
<dbReference type="Pfam" id="PF01451">
    <property type="entry name" value="LMWPc"/>
    <property type="match status" value="1"/>
</dbReference>
<gene>
    <name evidence="2" type="ORF">SAMN04487783_0452</name>
</gene>
<dbReference type="AlphaFoldDB" id="A0AA94HKU5"/>
<accession>A0AA94HKU5</accession>